<proteinExistence type="predicted"/>
<sequence length="143" mass="16320">MKERGFQKEEPASAKAWWRDHLQSHKQAGVDGEEWTKHNTERQDPRGHEEGWWQSDSLVVCEVDPELKEKLRKFRFRKETDNAAIIKYFSGGTKNGVARETAKVWGVGEEGEGQAVGSGVMMQEQTEGPFGFQSYSQAQNLYV</sequence>
<accession>A0A4X1SWK1</accession>
<dbReference type="Proteomes" id="UP000314985">
    <property type="component" value="Chromosome 6"/>
</dbReference>
<feature type="region of interest" description="Disordered" evidence="2">
    <location>
        <begin position="1"/>
        <end position="51"/>
    </location>
</feature>
<organism evidence="3 4">
    <name type="scientific">Sus scrofa</name>
    <name type="common">Pig</name>
    <dbReference type="NCBI Taxonomy" id="9823"/>
    <lineage>
        <taxon>Eukaryota</taxon>
        <taxon>Metazoa</taxon>
        <taxon>Chordata</taxon>
        <taxon>Craniata</taxon>
        <taxon>Vertebrata</taxon>
        <taxon>Euteleostomi</taxon>
        <taxon>Mammalia</taxon>
        <taxon>Eutheria</taxon>
        <taxon>Laurasiatheria</taxon>
        <taxon>Artiodactyla</taxon>
        <taxon>Suina</taxon>
        <taxon>Suidae</taxon>
        <taxon>Sus</taxon>
    </lineage>
</organism>
<dbReference type="Gene3D" id="3.40.20.10">
    <property type="entry name" value="Severin"/>
    <property type="match status" value="1"/>
</dbReference>
<protein>
    <submittedName>
        <fullName evidence="3">Glia maturation factor gamma</fullName>
    </submittedName>
</protein>
<evidence type="ECO:0000256" key="2">
    <source>
        <dbReference type="SAM" id="MobiDB-lite"/>
    </source>
</evidence>
<evidence type="ECO:0000256" key="1">
    <source>
        <dbReference type="ARBA" id="ARBA00022553"/>
    </source>
</evidence>
<dbReference type="InterPro" id="IPR029006">
    <property type="entry name" value="ADF-H/Gelsolin-like_dom_sf"/>
</dbReference>
<reference evidence="3 4" key="1">
    <citation type="submission" date="2017-08" db="EMBL/GenBank/DDBJ databases">
        <title>USMARCv1.0.</title>
        <authorList>
            <person name="Hannum G.I."/>
            <person name="Koren S."/>
            <person name="Schroeder S.G."/>
            <person name="Chin S.C."/>
            <person name="Nonneman D.J."/>
            <person name="Becker S.A."/>
            <person name="Rosen B.D."/>
            <person name="Bickhart D.M."/>
            <person name="Putnam N.H."/>
            <person name="Green R.E."/>
            <person name="Tuggle C.K."/>
            <person name="Liu H."/>
            <person name="Rohrer G.A."/>
            <person name="Warr A."/>
            <person name="Hall R."/>
            <person name="Kim K."/>
            <person name="Hume D.A."/>
            <person name="Talbot R."/>
            <person name="Chow W."/>
            <person name="Howe K."/>
            <person name="Schwartz A.S."/>
            <person name="Watson M."/>
            <person name="Archibald A.L."/>
            <person name="Phillippy A.M."/>
            <person name="Smith T.P.L."/>
        </authorList>
    </citation>
    <scope>NUCLEOTIDE SEQUENCE [LARGE SCALE GENOMIC DNA]</scope>
</reference>
<dbReference type="Ensembl" id="ENSSSCT00070009180.1">
    <property type="protein sequence ID" value="ENSSSCP00070007529.1"/>
    <property type="gene ID" value="ENSSSCG00070004840.1"/>
</dbReference>
<name>A0A4X1SWK1_PIG</name>
<feature type="compositionally biased region" description="Basic and acidic residues" evidence="2">
    <location>
        <begin position="1"/>
        <end position="23"/>
    </location>
</feature>
<feature type="compositionally biased region" description="Basic and acidic residues" evidence="2">
    <location>
        <begin position="34"/>
        <end position="51"/>
    </location>
</feature>
<keyword evidence="1" id="KW-0597">Phosphoprotein</keyword>
<reference evidence="3" key="2">
    <citation type="submission" date="2025-08" db="UniProtKB">
        <authorList>
            <consortium name="Ensembl"/>
        </authorList>
    </citation>
    <scope>IDENTIFICATION</scope>
</reference>
<gene>
    <name evidence="3" type="primary">GMFG</name>
</gene>
<evidence type="ECO:0000313" key="3">
    <source>
        <dbReference type="Ensembl" id="ENSSSCP00070007529.1"/>
    </source>
</evidence>
<evidence type="ECO:0000313" key="4">
    <source>
        <dbReference type="Proteomes" id="UP000314985"/>
    </source>
</evidence>
<dbReference type="AlphaFoldDB" id="A0A4X1SWK1"/>